<dbReference type="EMBL" id="JADEXG010000007">
    <property type="protein sequence ID" value="MBE9076597.1"/>
    <property type="molecule type" value="Genomic_DNA"/>
</dbReference>
<evidence type="ECO:0000313" key="2">
    <source>
        <dbReference type="Proteomes" id="UP000636505"/>
    </source>
</evidence>
<reference evidence="1" key="1">
    <citation type="submission" date="2020-10" db="EMBL/GenBank/DDBJ databases">
        <authorList>
            <person name="Castelo-Branco R."/>
            <person name="Eusebio N."/>
            <person name="Adriana R."/>
            <person name="Vieira A."/>
            <person name="Brugerolle De Fraissinette N."/>
            <person name="Rezende De Castro R."/>
            <person name="Schneider M.P."/>
            <person name="Vasconcelos V."/>
            <person name="Leao P.N."/>
        </authorList>
    </citation>
    <scope>NUCLEOTIDE SEQUENCE</scope>
    <source>
        <strain evidence="1">LEGE 07310</strain>
    </source>
</reference>
<organism evidence="1 2">
    <name type="scientific">Vasconcelosia minhoensis LEGE 07310</name>
    <dbReference type="NCBI Taxonomy" id="915328"/>
    <lineage>
        <taxon>Bacteria</taxon>
        <taxon>Bacillati</taxon>
        <taxon>Cyanobacteriota</taxon>
        <taxon>Cyanophyceae</taxon>
        <taxon>Nodosilineales</taxon>
        <taxon>Cymatolegaceae</taxon>
        <taxon>Vasconcelosia</taxon>
        <taxon>Vasconcelosia minhoensis</taxon>
    </lineage>
</organism>
<dbReference type="Proteomes" id="UP000636505">
    <property type="component" value="Unassembled WGS sequence"/>
</dbReference>
<accession>A0A8J7DAL7</accession>
<comment type="caution">
    <text evidence="1">The sequence shown here is derived from an EMBL/GenBank/DDBJ whole genome shotgun (WGS) entry which is preliminary data.</text>
</comment>
<dbReference type="AlphaFoldDB" id="A0A8J7DAL7"/>
<name>A0A8J7DAL7_9CYAN</name>
<proteinExistence type="predicted"/>
<sequence>MLGGLMGSQSTSADFGEQMLNSVARQAIQRLFTKSQSVEVTIRCSPSSKLLQGVVDSFQMRGEGLVIRRAFEAEEMEFETDAVSLDMGMGGVLSGKLRLKQATHAVAMVKLTEAAINRAFEADLVRQRLENVDLEQLTDLSGGEPLTFRDVHVGLRPEQRVKIHAKTDLPNRDNVPISLSARLSVERRRRVIFADPQFEADDIPEDLRSLSEALLPGFVTVLNQMVDLERFDLDGVLLRVNQLEVQGNRLLFNGYAEIEHFPRGR</sequence>
<protein>
    <submittedName>
        <fullName evidence="1">DUF2993 domain-containing protein</fullName>
    </submittedName>
</protein>
<dbReference type="InterPro" id="IPR021373">
    <property type="entry name" value="DUF2993"/>
</dbReference>
<gene>
    <name evidence="1" type="ORF">IQ241_04680</name>
</gene>
<evidence type="ECO:0000313" key="1">
    <source>
        <dbReference type="EMBL" id="MBE9076597.1"/>
    </source>
</evidence>
<dbReference type="Pfam" id="PF11209">
    <property type="entry name" value="LmeA"/>
    <property type="match status" value="1"/>
</dbReference>
<keyword evidence="2" id="KW-1185">Reference proteome</keyword>